<dbReference type="Pfam" id="PF02467">
    <property type="entry name" value="Whib"/>
    <property type="match status" value="1"/>
</dbReference>
<dbReference type="KEGG" id="vg:63209598"/>
<gene>
    <name evidence="2" type="primary">69</name>
    <name evidence="2" type="ORF">SEA_GUUELAD_69</name>
</gene>
<proteinExistence type="predicted"/>
<dbReference type="RefSeq" id="YP_010013038.1">
    <property type="nucleotide sequence ID" value="NC_053508.1"/>
</dbReference>
<dbReference type="InterPro" id="IPR034768">
    <property type="entry name" value="4FE4S_WBL"/>
</dbReference>
<feature type="domain" description="4Fe-4S Wbl-type" evidence="1">
    <location>
        <begin position="16"/>
        <end position="62"/>
    </location>
</feature>
<protein>
    <submittedName>
        <fullName evidence="2">WhiB family transcription factor</fullName>
    </submittedName>
</protein>
<dbReference type="Proteomes" id="UP000225984">
    <property type="component" value="Segment"/>
</dbReference>
<evidence type="ECO:0000313" key="3">
    <source>
        <dbReference type="Proteomes" id="UP000225984"/>
    </source>
</evidence>
<accession>A0A286MQH8</accession>
<evidence type="ECO:0000313" key="2">
    <source>
        <dbReference type="EMBL" id="ASW31503.1"/>
    </source>
</evidence>
<sequence>MSVDIKALMEGKPLRWQDEAACDNDGRFTGRVETLSWRDHVEMRLLCERCPVFDECAKWAEREQVIEVFAAGQWRYPSEHVYAS</sequence>
<dbReference type="GeneID" id="63209598"/>
<name>A0A286MQH8_9CAUD</name>
<dbReference type="EMBL" id="MF324910">
    <property type="protein sequence ID" value="ASW31503.1"/>
    <property type="molecule type" value="Genomic_DNA"/>
</dbReference>
<keyword evidence="3" id="KW-1185">Reference proteome</keyword>
<reference evidence="2 3" key="1">
    <citation type="submission" date="2017-06" db="EMBL/GenBank/DDBJ databases">
        <authorList>
            <person name="Apiz-Saab J."/>
            <person name="Gonzalez-Montes K.M."/>
            <person name="Diaz-Perez J."/>
            <person name="Fuentes-Cruz G.A."/>
            <person name="Fuster-Rivera J.M."/>
            <person name="Gonzalez-Espada L.V."/>
            <person name="Gonzalez-Perez P.D."/>
            <person name="Hernandez-Morales C.S."/>
            <person name="Hernandez-Rivera R."/>
            <person name="Herrera-DelValle R.J."/>
            <person name="Jaramillo-Criado J.A."/>
            <person name="Lama-Diaz J.M."/>
            <person name="Llavona-Feo P.M."/>
            <person name="Medina-Barreto M.A."/>
            <person name="Melendez-Ortiz M.Y."/>
            <person name="Melendez-Rivera C.M."/>
            <person name="Mercado-Andino A.K."/>
            <person name="Mercado-Delgado A.J."/>
            <person name="Ortiz-DeArmas J.I."/>
            <person name="Ortiz-Ortiz C.P."/>
            <person name="Quesada-Gordillo A.M."/>
            <person name="Fernandez-Martinez M."/>
            <person name="Vazquez E."/>
            <person name="Rubin M.R."/>
            <person name="Stoner T.H."/>
            <person name="Garlena R.A."/>
            <person name="Russell D.A."/>
            <person name="Pope W.H."/>
            <person name="Jacobs-Sera D."/>
            <person name="Hatfull G.F."/>
        </authorList>
    </citation>
    <scope>NUCLEOTIDE SEQUENCE [LARGE SCALE GENOMIC DNA]</scope>
</reference>
<organism evidence="2 3">
    <name type="scientific">Mycobacterium phage GuuelaD</name>
    <dbReference type="NCBI Taxonomy" id="2015819"/>
    <lineage>
        <taxon>Viruses</taxon>
        <taxon>Duplodnaviria</taxon>
        <taxon>Heunggongvirae</taxon>
        <taxon>Uroviricota</taxon>
        <taxon>Caudoviricetes</taxon>
        <taxon>Vilmaviridae</taxon>
        <taxon>Lclasvirinae</taxon>
        <taxon>Faithunavirus</taxon>
        <taxon>Faithunavirus guuelaD</taxon>
    </lineage>
</organism>
<evidence type="ECO:0000259" key="1">
    <source>
        <dbReference type="Pfam" id="PF02467"/>
    </source>
</evidence>